<proteinExistence type="predicted"/>
<dbReference type="EMBL" id="BTSX01000002">
    <property type="protein sequence ID" value="GMS82291.1"/>
    <property type="molecule type" value="Genomic_DNA"/>
</dbReference>
<reference evidence="1" key="1">
    <citation type="submission" date="2023-10" db="EMBL/GenBank/DDBJ databases">
        <title>Genome assembly of Pristionchus species.</title>
        <authorList>
            <person name="Yoshida K."/>
            <person name="Sommer R.J."/>
        </authorList>
    </citation>
    <scope>NUCLEOTIDE SEQUENCE</scope>
    <source>
        <strain evidence="1">RS0144</strain>
    </source>
</reference>
<feature type="non-terminal residue" evidence="1">
    <location>
        <position position="89"/>
    </location>
</feature>
<accession>A0AAV5SG53</accession>
<evidence type="ECO:0000313" key="2">
    <source>
        <dbReference type="Proteomes" id="UP001432027"/>
    </source>
</evidence>
<comment type="caution">
    <text evidence="1">The sequence shown here is derived from an EMBL/GenBank/DDBJ whole genome shotgun (WGS) entry which is preliminary data.</text>
</comment>
<evidence type="ECO:0000313" key="1">
    <source>
        <dbReference type="EMBL" id="GMS82291.1"/>
    </source>
</evidence>
<feature type="non-terminal residue" evidence="1">
    <location>
        <position position="1"/>
    </location>
</feature>
<keyword evidence="2" id="KW-1185">Reference proteome</keyword>
<name>A0AAV5SG53_9BILA</name>
<organism evidence="1 2">
    <name type="scientific">Pristionchus entomophagus</name>
    <dbReference type="NCBI Taxonomy" id="358040"/>
    <lineage>
        <taxon>Eukaryota</taxon>
        <taxon>Metazoa</taxon>
        <taxon>Ecdysozoa</taxon>
        <taxon>Nematoda</taxon>
        <taxon>Chromadorea</taxon>
        <taxon>Rhabditida</taxon>
        <taxon>Rhabditina</taxon>
        <taxon>Diplogasteromorpha</taxon>
        <taxon>Diplogasteroidea</taxon>
        <taxon>Neodiplogasteridae</taxon>
        <taxon>Pristionchus</taxon>
    </lineage>
</organism>
<sequence length="89" mass="10412">ITDHDSEFILIPSSRSPPFRLHDHSQLEQGLRRLALNTHVDMISFEVKRDPNPIVNPWRRQEEEKDVPLLDSQVNRVVDELLQFNADSI</sequence>
<dbReference type="AlphaFoldDB" id="A0AAV5SG53"/>
<protein>
    <submittedName>
        <fullName evidence="1">Uncharacterized protein</fullName>
    </submittedName>
</protein>
<dbReference type="Proteomes" id="UP001432027">
    <property type="component" value="Unassembled WGS sequence"/>
</dbReference>
<gene>
    <name evidence="1" type="ORF">PENTCL1PPCAC_4466</name>
</gene>